<accession>A0A1H7UZN0</accession>
<dbReference type="GO" id="GO:0016758">
    <property type="term" value="F:hexosyltransferase activity"/>
    <property type="evidence" value="ECO:0007669"/>
    <property type="project" value="UniProtKB-ARBA"/>
</dbReference>
<gene>
    <name evidence="2" type="ORF">SAMN05661044_04009</name>
</gene>
<keyword evidence="3" id="KW-1185">Reference proteome</keyword>
<dbReference type="RefSeq" id="WP_093327939.1">
    <property type="nucleotide sequence ID" value="NZ_FOAF01000006.1"/>
</dbReference>
<dbReference type="Pfam" id="PF00535">
    <property type="entry name" value="Glycos_transf_2"/>
    <property type="match status" value="1"/>
</dbReference>
<reference evidence="3" key="1">
    <citation type="submission" date="2016-10" db="EMBL/GenBank/DDBJ databases">
        <authorList>
            <person name="Varghese N."/>
            <person name="Submissions S."/>
        </authorList>
    </citation>
    <scope>NUCLEOTIDE SEQUENCE [LARGE SCALE GENOMIC DNA]</scope>
    <source>
        <strain evidence="3">DSM 18733</strain>
    </source>
</reference>
<dbReference type="PANTHER" id="PTHR22916:SF3">
    <property type="entry name" value="UDP-GLCNAC:BETAGAL BETA-1,3-N-ACETYLGLUCOSAMINYLTRANSFERASE-LIKE PROTEIN 1"/>
    <property type="match status" value="1"/>
</dbReference>
<evidence type="ECO:0000313" key="2">
    <source>
        <dbReference type="EMBL" id="SEM02115.1"/>
    </source>
</evidence>
<protein>
    <submittedName>
        <fullName evidence="2">Glycosyltransferase, GT2 family</fullName>
    </submittedName>
</protein>
<feature type="domain" description="Glycosyltransferase 2-like" evidence="1">
    <location>
        <begin position="9"/>
        <end position="185"/>
    </location>
</feature>
<organism evidence="2 3">
    <name type="scientific">Olivibacter domesticus</name>
    <name type="common">Pseudosphingobacterium domesticum</name>
    <dbReference type="NCBI Taxonomy" id="407022"/>
    <lineage>
        <taxon>Bacteria</taxon>
        <taxon>Pseudomonadati</taxon>
        <taxon>Bacteroidota</taxon>
        <taxon>Sphingobacteriia</taxon>
        <taxon>Sphingobacteriales</taxon>
        <taxon>Sphingobacteriaceae</taxon>
        <taxon>Olivibacter</taxon>
    </lineage>
</organism>
<name>A0A1H7UZN0_OLID1</name>
<dbReference type="InterPro" id="IPR029044">
    <property type="entry name" value="Nucleotide-diphossugar_trans"/>
</dbReference>
<dbReference type="OrthoDB" id="6638511at2"/>
<dbReference type="EMBL" id="FOAF01000006">
    <property type="protein sequence ID" value="SEM02115.1"/>
    <property type="molecule type" value="Genomic_DNA"/>
</dbReference>
<sequence length="286" mass="32245">MSNKQPLVSIIVPCYNHEPFITQSLASILADDYPNKEIIIANDGSTDGSAKVIEAWVAGHQHLLSILFINRENKGVCATLNEMVRRSSGKYIVLLASDDALINNTIAERVQLLEKLEHAGKLVLVSDAQVVDEHNRIILPSSMTGYNKGNKHNYLNDDGILYETIMNPSISGATVMINRSIFEKIGPYPEDLRAEDWFFYQRAASLKAISFYDKAVSLYRVHTGSSSGRSASLKTQKALMRAMLLTYYRNIHFFPTLRFKVLGVNRLIKYAWGMLKVNIKILLYDK</sequence>
<dbReference type="Proteomes" id="UP000199421">
    <property type="component" value="Unassembled WGS sequence"/>
</dbReference>
<keyword evidence="2" id="KW-0808">Transferase</keyword>
<evidence type="ECO:0000313" key="3">
    <source>
        <dbReference type="Proteomes" id="UP000199421"/>
    </source>
</evidence>
<dbReference type="PANTHER" id="PTHR22916">
    <property type="entry name" value="GLYCOSYLTRANSFERASE"/>
    <property type="match status" value="1"/>
</dbReference>
<dbReference type="AlphaFoldDB" id="A0A1H7UZN0"/>
<dbReference type="STRING" id="407022.SAMN05661044_04009"/>
<evidence type="ECO:0000259" key="1">
    <source>
        <dbReference type="Pfam" id="PF00535"/>
    </source>
</evidence>
<proteinExistence type="predicted"/>
<dbReference type="SUPFAM" id="SSF53448">
    <property type="entry name" value="Nucleotide-diphospho-sugar transferases"/>
    <property type="match status" value="1"/>
</dbReference>
<dbReference type="InterPro" id="IPR001173">
    <property type="entry name" value="Glyco_trans_2-like"/>
</dbReference>
<dbReference type="Gene3D" id="3.90.550.10">
    <property type="entry name" value="Spore Coat Polysaccharide Biosynthesis Protein SpsA, Chain A"/>
    <property type="match status" value="1"/>
</dbReference>